<evidence type="ECO:0000256" key="1">
    <source>
        <dbReference type="ARBA" id="ARBA00004613"/>
    </source>
</evidence>
<dbReference type="Proteomes" id="UP000515203">
    <property type="component" value="Unplaced"/>
</dbReference>
<dbReference type="RefSeq" id="XP_004645001.1">
    <property type="nucleotide sequence ID" value="XM_004644944.2"/>
</dbReference>
<feature type="chain" id="PRO_5028055937" evidence="7">
    <location>
        <begin position="17"/>
        <end position="113"/>
    </location>
</feature>
<dbReference type="PANTHER" id="PTHR21101:SF11">
    <property type="entry name" value="RESISTIN"/>
    <property type="match status" value="1"/>
</dbReference>
<keyword evidence="5 7" id="KW-0732">Signal</keyword>
<dbReference type="InterPro" id="IPR036262">
    <property type="entry name" value="Resistin-like_sf"/>
</dbReference>
<evidence type="ECO:0000256" key="4">
    <source>
        <dbReference type="ARBA" id="ARBA00022702"/>
    </source>
</evidence>
<dbReference type="OrthoDB" id="9531287at2759"/>
<evidence type="ECO:0000256" key="7">
    <source>
        <dbReference type="SAM" id="SignalP"/>
    </source>
</evidence>
<dbReference type="GeneID" id="101574742"/>
<comment type="similarity">
    <text evidence="2">Belongs to the resistin/FIZZ family.</text>
</comment>
<dbReference type="OMA" id="CQCAGID"/>
<evidence type="ECO:0000313" key="8">
    <source>
        <dbReference type="Proteomes" id="UP000515203"/>
    </source>
</evidence>
<dbReference type="FunCoup" id="A0A6P3FUB6">
    <property type="interactions" value="54"/>
</dbReference>
<feature type="signal peptide" evidence="7">
    <location>
        <begin position="1"/>
        <end position="16"/>
    </location>
</feature>
<evidence type="ECO:0000256" key="2">
    <source>
        <dbReference type="ARBA" id="ARBA00007258"/>
    </source>
</evidence>
<keyword evidence="4" id="KW-0372">Hormone</keyword>
<name>A0A6P3FUB6_OCTDE</name>
<evidence type="ECO:0000313" key="9">
    <source>
        <dbReference type="RefSeq" id="XP_004645001.1"/>
    </source>
</evidence>
<dbReference type="GO" id="GO:0005615">
    <property type="term" value="C:extracellular space"/>
    <property type="evidence" value="ECO:0007669"/>
    <property type="project" value="Ensembl"/>
</dbReference>
<comment type="subcellular location">
    <subcellularLocation>
        <location evidence="1">Secreted</location>
    </subcellularLocation>
</comment>
<sequence length="113" mass="11791">MKADSLLLLLFLPTLGLLVSSESLCPVDEAINEKIQSQVSSLSLGAVKNMGLDCRSVSSRGTLATCPAGFAVTGCACGMGCGSWDVRAETTCHCQCAGMDWTAARCCRLRVVA</sequence>
<dbReference type="SUPFAM" id="SSF111423">
    <property type="entry name" value="Resistin"/>
    <property type="match status" value="1"/>
</dbReference>
<proteinExistence type="inferred from homology"/>
<dbReference type="Gene3D" id="2.60.40.4230">
    <property type="entry name" value="Resistin head domain"/>
    <property type="match status" value="1"/>
</dbReference>
<protein>
    <submittedName>
        <fullName evidence="9">Resistin</fullName>
    </submittedName>
</protein>
<reference evidence="9" key="1">
    <citation type="submission" date="2025-08" db="UniProtKB">
        <authorList>
            <consortium name="RefSeq"/>
        </authorList>
    </citation>
    <scope>IDENTIFICATION</scope>
</reference>
<keyword evidence="3" id="KW-0964">Secreted</keyword>
<dbReference type="GO" id="GO:0005179">
    <property type="term" value="F:hormone activity"/>
    <property type="evidence" value="ECO:0007669"/>
    <property type="project" value="UniProtKB-KW"/>
</dbReference>
<keyword evidence="6" id="KW-1015">Disulfide bond</keyword>
<dbReference type="InterPro" id="IPR009714">
    <property type="entry name" value="RELM"/>
</dbReference>
<dbReference type="FunFam" id="2.60.40.4230:FF:000001">
    <property type="entry name" value="Resistin-like beta"/>
    <property type="match status" value="1"/>
</dbReference>
<dbReference type="Pfam" id="PF06954">
    <property type="entry name" value="Resistin"/>
    <property type="match status" value="1"/>
</dbReference>
<dbReference type="CTD" id="56729"/>
<keyword evidence="8" id="KW-1185">Reference proteome</keyword>
<dbReference type="PANTHER" id="PTHR21101">
    <property type="entry name" value="RESISTIN"/>
    <property type="match status" value="1"/>
</dbReference>
<evidence type="ECO:0000256" key="5">
    <source>
        <dbReference type="ARBA" id="ARBA00022729"/>
    </source>
</evidence>
<accession>A0A6P3FUB6</accession>
<dbReference type="InParanoid" id="A0A6P3FUB6"/>
<evidence type="ECO:0000256" key="6">
    <source>
        <dbReference type="ARBA" id="ARBA00023157"/>
    </source>
</evidence>
<dbReference type="AlphaFoldDB" id="A0A6P3FUB6"/>
<organism evidence="8 9">
    <name type="scientific">Octodon degus</name>
    <name type="common">Degu</name>
    <name type="synonym">Sciurus degus</name>
    <dbReference type="NCBI Taxonomy" id="10160"/>
    <lineage>
        <taxon>Eukaryota</taxon>
        <taxon>Metazoa</taxon>
        <taxon>Chordata</taxon>
        <taxon>Craniata</taxon>
        <taxon>Vertebrata</taxon>
        <taxon>Euteleostomi</taxon>
        <taxon>Mammalia</taxon>
        <taxon>Eutheria</taxon>
        <taxon>Euarchontoglires</taxon>
        <taxon>Glires</taxon>
        <taxon>Rodentia</taxon>
        <taxon>Hystricomorpha</taxon>
        <taxon>Octodontidae</taxon>
        <taxon>Octodon</taxon>
    </lineage>
</organism>
<dbReference type="CDD" id="cd16333">
    <property type="entry name" value="RELM"/>
    <property type="match status" value="1"/>
</dbReference>
<evidence type="ECO:0000256" key="3">
    <source>
        <dbReference type="ARBA" id="ARBA00022525"/>
    </source>
</evidence>
<gene>
    <name evidence="9" type="primary">Retn</name>
</gene>